<gene>
    <name evidence="3" type="ORF">B7Z12_18985</name>
</gene>
<comment type="caution">
    <text evidence="3">The sequence shown here is derived from an EMBL/GenBank/DDBJ whole genome shotgun (WGS) entry which is preliminary data.</text>
</comment>
<evidence type="ECO:0000313" key="3">
    <source>
        <dbReference type="EMBL" id="OYW98934.1"/>
    </source>
</evidence>
<evidence type="ECO:0000259" key="2">
    <source>
        <dbReference type="PROSITE" id="PS50846"/>
    </source>
</evidence>
<organism evidence="3 4">
    <name type="scientific">Caulobacter vibrioides</name>
    <name type="common">Caulobacter crescentus</name>
    <dbReference type="NCBI Taxonomy" id="155892"/>
    <lineage>
        <taxon>Bacteria</taxon>
        <taxon>Pseudomonadati</taxon>
        <taxon>Pseudomonadota</taxon>
        <taxon>Alphaproteobacteria</taxon>
        <taxon>Caulobacterales</taxon>
        <taxon>Caulobacteraceae</taxon>
        <taxon>Caulobacter</taxon>
    </lineage>
</organism>
<protein>
    <submittedName>
        <fullName evidence="3">Heavy metal transporter</fullName>
    </submittedName>
</protein>
<dbReference type="InterPro" id="IPR006121">
    <property type="entry name" value="HMA_dom"/>
</dbReference>
<proteinExistence type="predicted"/>
<dbReference type="CDD" id="cd00371">
    <property type="entry name" value="HMA"/>
    <property type="match status" value="1"/>
</dbReference>
<dbReference type="EMBL" id="NCDQ01000449">
    <property type="protein sequence ID" value="OYW98934.1"/>
    <property type="molecule type" value="Genomic_DNA"/>
</dbReference>
<dbReference type="Pfam" id="PF00403">
    <property type="entry name" value="HMA"/>
    <property type="match status" value="1"/>
</dbReference>
<name>A0A258CTI1_CAUVI</name>
<feature type="domain" description="HMA" evidence="2">
    <location>
        <begin position="10"/>
        <end position="73"/>
    </location>
</feature>
<dbReference type="Proteomes" id="UP000215616">
    <property type="component" value="Unassembled WGS sequence"/>
</dbReference>
<dbReference type="InterPro" id="IPR017969">
    <property type="entry name" value="Heavy-metal-associated_CS"/>
</dbReference>
<accession>A0A258CTI1</accession>
<dbReference type="GO" id="GO:0046872">
    <property type="term" value="F:metal ion binding"/>
    <property type="evidence" value="ECO:0007669"/>
    <property type="project" value="UniProtKB-KW"/>
</dbReference>
<keyword evidence="1" id="KW-0479">Metal-binding</keyword>
<dbReference type="PROSITE" id="PS01047">
    <property type="entry name" value="HMA_1"/>
    <property type="match status" value="1"/>
</dbReference>
<evidence type="ECO:0000313" key="4">
    <source>
        <dbReference type="Proteomes" id="UP000215616"/>
    </source>
</evidence>
<sequence length="75" mass="7934">MRRSRTRTNKMLRYTIENMTCGHCVATVTKAVHGLDPSAAVRADVAGRSLEIDTGATSEVVSAAIAAAGYRVTPV</sequence>
<dbReference type="PROSITE" id="PS50846">
    <property type="entry name" value="HMA_2"/>
    <property type="match status" value="1"/>
</dbReference>
<dbReference type="Gene3D" id="3.30.70.100">
    <property type="match status" value="1"/>
</dbReference>
<dbReference type="SUPFAM" id="SSF55008">
    <property type="entry name" value="HMA, heavy metal-associated domain"/>
    <property type="match status" value="1"/>
</dbReference>
<dbReference type="InterPro" id="IPR036163">
    <property type="entry name" value="HMA_dom_sf"/>
</dbReference>
<reference evidence="3 4" key="1">
    <citation type="submission" date="2017-03" db="EMBL/GenBank/DDBJ databases">
        <title>Lifting the veil on microbial sulfur biogeochemistry in mining wastewaters.</title>
        <authorList>
            <person name="Kantor R.S."/>
            <person name="Colenbrander Nelson T."/>
            <person name="Marshall S."/>
            <person name="Bennett D."/>
            <person name="Apte S."/>
            <person name="Camacho D."/>
            <person name="Thomas B.C."/>
            <person name="Warren L.A."/>
            <person name="Banfield J.F."/>
        </authorList>
    </citation>
    <scope>NUCLEOTIDE SEQUENCE [LARGE SCALE GENOMIC DNA]</scope>
    <source>
        <strain evidence="3">32-67-7</strain>
    </source>
</reference>
<evidence type="ECO:0000256" key="1">
    <source>
        <dbReference type="ARBA" id="ARBA00022723"/>
    </source>
</evidence>
<dbReference type="AlphaFoldDB" id="A0A258CTI1"/>